<dbReference type="EMBL" id="SAWZ01000006">
    <property type="protein sequence ID" value="RXR04294.1"/>
    <property type="molecule type" value="Genomic_DNA"/>
</dbReference>
<dbReference type="Pfam" id="PF12833">
    <property type="entry name" value="HTH_18"/>
    <property type="match status" value="1"/>
</dbReference>
<keyword evidence="1" id="KW-0805">Transcription regulation</keyword>
<evidence type="ECO:0000256" key="2">
    <source>
        <dbReference type="ARBA" id="ARBA00023125"/>
    </source>
</evidence>
<dbReference type="SUPFAM" id="SSF51215">
    <property type="entry name" value="Regulatory protein AraC"/>
    <property type="match status" value="1"/>
</dbReference>
<dbReference type="PANTHER" id="PTHR46796:SF2">
    <property type="entry name" value="TRANSCRIPTIONAL REGULATORY PROTEIN"/>
    <property type="match status" value="1"/>
</dbReference>
<reference evidence="5 6" key="1">
    <citation type="submission" date="2019-01" db="EMBL/GenBank/DDBJ databases">
        <title>Pseudoxanthomonas composti sp. nov., isolated from compost.</title>
        <authorList>
            <person name="Yang G."/>
        </authorList>
    </citation>
    <scope>NUCLEOTIDE SEQUENCE [LARGE SCALE GENOMIC DNA]</scope>
    <source>
        <strain evidence="5 6">GSS15</strain>
    </source>
</reference>
<protein>
    <submittedName>
        <fullName evidence="5">AraC family transcriptional regulator</fullName>
    </submittedName>
</protein>
<dbReference type="InterPro" id="IPR003313">
    <property type="entry name" value="AraC-bd"/>
</dbReference>
<evidence type="ECO:0000256" key="3">
    <source>
        <dbReference type="ARBA" id="ARBA00023163"/>
    </source>
</evidence>
<keyword evidence="3" id="KW-0804">Transcription</keyword>
<dbReference type="InterPro" id="IPR009057">
    <property type="entry name" value="Homeodomain-like_sf"/>
</dbReference>
<dbReference type="Gene3D" id="1.10.10.60">
    <property type="entry name" value="Homeodomain-like"/>
    <property type="match status" value="1"/>
</dbReference>
<comment type="caution">
    <text evidence="5">The sequence shown here is derived from an EMBL/GenBank/DDBJ whole genome shotgun (WGS) entry which is preliminary data.</text>
</comment>
<sequence length="275" mass="30382">MPEMPDPSLTSADHAEFRGVAGHSGAELYRAHIVQHAFEPHTHQAYGLGIIEAGVERFRYRGADHLATPQSIVTMHPDVPHTGRSETTGGWRYRMLYLDPALVGALSGEPHWWFADVVASGHPALAQHLVRLHVQLWRCVDALQADGLLLEFIAGLRPLARTAPGELRDGAAARLEPVIACMHDLLHEPLVLADLAAVAGLSPFHFLRKFKAQYHLTPHQMLMALRLAKAKQLLARGMRPAEVAAATGLTDQAHLTRAFARRYGTTPARYQRQVR</sequence>
<dbReference type="InterPro" id="IPR018060">
    <property type="entry name" value="HTH_AraC"/>
</dbReference>
<dbReference type="InterPro" id="IPR050204">
    <property type="entry name" value="AraC_XylS_family_regulators"/>
</dbReference>
<evidence type="ECO:0000313" key="6">
    <source>
        <dbReference type="Proteomes" id="UP000289784"/>
    </source>
</evidence>
<dbReference type="SUPFAM" id="SSF46689">
    <property type="entry name" value="Homeodomain-like"/>
    <property type="match status" value="2"/>
</dbReference>
<dbReference type="GO" id="GO:0043565">
    <property type="term" value="F:sequence-specific DNA binding"/>
    <property type="evidence" value="ECO:0007669"/>
    <property type="project" value="InterPro"/>
</dbReference>
<gene>
    <name evidence="5" type="ORF">EPA99_12495</name>
</gene>
<keyword evidence="6" id="KW-1185">Reference proteome</keyword>
<proteinExistence type="predicted"/>
<dbReference type="GO" id="GO:0003700">
    <property type="term" value="F:DNA-binding transcription factor activity"/>
    <property type="evidence" value="ECO:0007669"/>
    <property type="project" value="InterPro"/>
</dbReference>
<dbReference type="RefSeq" id="WP_129471565.1">
    <property type="nucleotide sequence ID" value="NZ_SAWZ01000006.1"/>
</dbReference>
<dbReference type="Proteomes" id="UP000289784">
    <property type="component" value="Unassembled WGS sequence"/>
</dbReference>
<dbReference type="AlphaFoldDB" id="A0A4Q1JV06"/>
<evidence type="ECO:0000256" key="1">
    <source>
        <dbReference type="ARBA" id="ARBA00023015"/>
    </source>
</evidence>
<feature type="domain" description="HTH araC/xylS-type" evidence="4">
    <location>
        <begin position="176"/>
        <end position="273"/>
    </location>
</feature>
<dbReference type="SMART" id="SM00342">
    <property type="entry name" value="HTH_ARAC"/>
    <property type="match status" value="1"/>
</dbReference>
<organism evidence="5 6">
    <name type="scientific">Pseudoxanthomonas composti</name>
    <dbReference type="NCBI Taxonomy" id="2137479"/>
    <lineage>
        <taxon>Bacteria</taxon>
        <taxon>Pseudomonadati</taxon>
        <taxon>Pseudomonadota</taxon>
        <taxon>Gammaproteobacteria</taxon>
        <taxon>Lysobacterales</taxon>
        <taxon>Lysobacteraceae</taxon>
        <taxon>Pseudoxanthomonas</taxon>
    </lineage>
</organism>
<keyword evidence="2" id="KW-0238">DNA-binding</keyword>
<evidence type="ECO:0000259" key="4">
    <source>
        <dbReference type="PROSITE" id="PS01124"/>
    </source>
</evidence>
<dbReference type="PROSITE" id="PS01124">
    <property type="entry name" value="HTH_ARAC_FAMILY_2"/>
    <property type="match status" value="1"/>
</dbReference>
<dbReference type="PANTHER" id="PTHR46796">
    <property type="entry name" value="HTH-TYPE TRANSCRIPTIONAL ACTIVATOR RHAS-RELATED"/>
    <property type="match status" value="1"/>
</dbReference>
<evidence type="ECO:0000313" key="5">
    <source>
        <dbReference type="EMBL" id="RXR04294.1"/>
    </source>
</evidence>
<accession>A0A4Q1JV06</accession>
<dbReference type="Pfam" id="PF02311">
    <property type="entry name" value="AraC_binding"/>
    <property type="match status" value="1"/>
</dbReference>
<name>A0A4Q1JV06_9GAMM</name>
<dbReference type="InterPro" id="IPR037923">
    <property type="entry name" value="HTH-like"/>
</dbReference>
<dbReference type="OrthoDB" id="9809338at2"/>